<dbReference type="InParanoid" id="A0A0F7IIS1"/>
<dbReference type="Pfam" id="PF12643">
    <property type="entry name" value="MazG-like"/>
    <property type="match status" value="1"/>
</dbReference>
<dbReference type="STRING" id="113653.GAH_00648"/>
<dbReference type="GeneID" id="24803228"/>
<dbReference type="RefSeq" id="WP_048094659.1">
    <property type="nucleotide sequence ID" value="NZ_CP011267.1"/>
</dbReference>
<dbReference type="GO" id="GO:0047840">
    <property type="term" value="F:dCTP diphosphatase activity"/>
    <property type="evidence" value="ECO:0007669"/>
    <property type="project" value="TreeGrafter"/>
</dbReference>
<evidence type="ECO:0000313" key="1">
    <source>
        <dbReference type="EMBL" id="AKG92013.1"/>
    </source>
</evidence>
<dbReference type="AlphaFoldDB" id="A0A0F7IIS1"/>
<sequence>MELNEITRILIDFRDRRDWKKYHTPKNLVISVAVEIGELLEIFQWKSDEEIARLLESEEYRERIGEEISDVMIYLLTLAHECGIDLEKAVLSKIEKNERKYPVK</sequence>
<dbReference type="PIRSF" id="PIRSF029826">
    <property type="entry name" value="UCP029826_pph"/>
    <property type="match status" value="1"/>
</dbReference>
<name>A0A0F7IIS1_9EURY</name>
<dbReference type="Gene3D" id="1.10.287.1080">
    <property type="entry name" value="MazG-like"/>
    <property type="match status" value="1"/>
</dbReference>
<dbReference type="SUPFAM" id="SSF101386">
    <property type="entry name" value="all-alpha NTP pyrophosphatases"/>
    <property type="match status" value="1"/>
</dbReference>
<dbReference type="GO" id="GO:0006253">
    <property type="term" value="P:dCTP catabolic process"/>
    <property type="evidence" value="ECO:0007669"/>
    <property type="project" value="TreeGrafter"/>
</dbReference>
<dbReference type="InterPro" id="IPR052555">
    <property type="entry name" value="dCTP_Pyrophosphatase"/>
</dbReference>
<reference evidence="1 2" key="1">
    <citation type="submission" date="2015-04" db="EMBL/GenBank/DDBJ databases">
        <title>The complete genome sequence of the hyperthermophilic, obligate iron-reducing archaeon Geoglobus ahangari strain 234T.</title>
        <authorList>
            <person name="Manzella M.P."/>
            <person name="Holmes D.E."/>
            <person name="Rocheleau J.M."/>
            <person name="Chung A."/>
            <person name="Reguera G."/>
            <person name="Kashefi K."/>
        </authorList>
    </citation>
    <scope>NUCLEOTIDE SEQUENCE [LARGE SCALE GENOMIC DNA]</scope>
    <source>
        <strain evidence="1 2">234</strain>
    </source>
</reference>
<dbReference type="PANTHER" id="PTHR46523">
    <property type="entry name" value="DCTP PYROPHOSPHATASE 1"/>
    <property type="match status" value="1"/>
</dbReference>
<protein>
    <submittedName>
        <fullName evidence="1">Putative pyrophosphatase</fullName>
    </submittedName>
</protein>
<dbReference type="PATRIC" id="fig|113653.22.peg.648"/>
<dbReference type="GO" id="GO:0005829">
    <property type="term" value="C:cytosol"/>
    <property type="evidence" value="ECO:0007669"/>
    <property type="project" value="TreeGrafter"/>
</dbReference>
<evidence type="ECO:0000313" key="2">
    <source>
        <dbReference type="Proteomes" id="UP000034723"/>
    </source>
</evidence>
<organism evidence="1 2">
    <name type="scientific">Geoglobus ahangari</name>
    <dbReference type="NCBI Taxonomy" id="113653"/>
    <lineage>
        <taxon>Archaea</taxon>
        <taxon>Methanobacteriati</taxon>
        <taxon>Methanobacteriota</taxon>
        <taxon>Archaeoglobi</taxon>
        <taxon>Archaeoglobales</taxon>
        <taxon>Archaeoglobaceae</taxon>
        <taxon>Geoglobus</taxon>
    </lineage>
</organism>
<proteinExistence type="predicted"/>
<keyword evidence="2" id="KW-1185">Reference proteome</keyword>
<dbReference type="GO" id="GO:0042262">
    <property type="term" value="P:DNA protection"/>
    <property type="evidence" value="ECO:0007669"/>
    <property type="project" value="TreeGrafter"/>
</dbReference>
<dbReference type="InterPro" id="IPR025984">
    <property type="entry name" value="DCTPP"/>
</dbReference>
<accession>A0A0F7IIS1</accession>
<dbReference type="KEGG" id="gah:GAH_00648"/>
<dbReference type="Proteomes" id="UP000034723">
    <property type="component" value="Chromosome"/>
</dbReference>
<dbReference type="HOGENOM" id="CLU_110454_0_3_2"/>
<dbReference type="CDD" id="cd11537">
    <property type="entry name" value="NTP-PPase_RS21-C6_like"/>
    <property type="match status" value="1"/>
</dbReference>
<gene>
    <name evidence="1" type="ORF">GAH_00648</name>
</gene>
<dbReference type="EMBL" id="CP011267">
    <property type="protein sequence ID" value="AKG92013.1"/>
    <property type="molecule type" value="Genomic_DNA"/>
</dbReference>
<dbReference type="PANTHER" id="PTHR46523:SF1">
    <property type="entry name" value="DCTP PYROPHOSPHATASE 1"/>
    <property type="match status" value="1"/>
</dbReference>